<proteinExistence type="predicted"/>
<reference evidence="2" key="1">
    <citation type="submission" date="2019-08" db="EMBL/GenBank/DDBJ databases">
        <authorList>
            <person name="Kucharzyk K."/>
            <person name="Murdoch R.W."/>
            <person name="Higgins S."/>
            <person name="Loffler F."/>
        </authorList>
    </citation>
    <scope>NUCLEOTIDE SEQUENCE</scope>
</reference>
<evidence type="ECO:0000313" key="2">
    <source>
        <dbReference type="EMBL" id="MPM86213.1"/>
    </source>
</evidence>
<dbReference type="AlphaFoldDB" id="A0A645DBA9"/>
<name>A0A645DBA9_9ZZZZ</name>
<gene>
    <name evidence="2" type="ORF">SDC9_133301</name>
</gene>
<feature type="compositionally biased region" description="Pro residues" evidence="1">
    <location>
        <begin position="38"/>
        <end position="52"/>
    </location>
</feature>
<feature type="region of interest" description="Disordered" evidence="1">
    <location>
        <begin position="136"/>
        <end position="188"/>
    </location>
</feature>
<feature type="region of interest" description="Disordered" evidence="1">
    <location>
        <begin position="37"/>
        <end position="100"/>
    </location>
</feature>
<organism evidence="2">
    <name type="scientific">bioreactor metagenome</name>
    <dbReference type="NCBI Taxonomy" id="1076179"/>
    <lineage>
        <taxon>unclassified sequences</taxon>
        <taxon>metagenomes</taxon>
        <taxon>ecological metagenomes</taxon>
    </lineage>
</organism>
<sequence>MERTFAPIGVASTMCTRETPSASSTLTCWGSRALAPLPLAPPGPTTPGPAPPARTRRDLGPVSLAFPGPPARATRAGTSDSSTRVVLPEPDTPVTATRRPLGMSTVSGWTVCRAPASRWIRPAAKRSVSAARARVITGSSPVRKPASSESGDRCTSATGPWARIVPPSVPEPGPISTSQDASRRIWTS</sequence>
<accession>A0A645DBA9</accession>
<dbReference type="EMBL" id="VSSQ01034316">
    <property type="protein sequence ID" value="MPM86213.1"/>
    <property type="molecule type" value="Genomic_DNA"/>
</dbReference>
<comment type="caution">
    <text evidence="2">The sequence shown here is derived from an EMBL/GenBank/DDBJ whole genome shotgun (WGS) entry which is preliminary data.</text>
</comment>
<feature type="compositionally biased region" description="Polar residues" evidence="1">
    <location>
        <begin position="147"/>
        <end position="158"/>
    </location>
</feature>
<protein>
    <submittedName>
        <fullName evidence="2">Uncharacterized protein</fullName>
    </submittedName>
</protein>
<feature type="compositionally biased region" description="Polar residues" evidence="1">
    <location>
        <begin position="175"/>
        <end position="188"/>
    </location>
</feature>
<evidence type="ECO:0000256" key="1">
    <source>
        <dbReference type="SAM" id="MobiDB-lite"/>
    </source>
</evidence>